<name>A0ABZ2X892_9HYPO</name>
<dbReference type="PANTHER" id="PTHR33112">
    <property type="entry name" value="DOMAIN PROTEIN, PUTATIVE-RELATED"/>
    <property type="match status" value="1"/>
</dbReference>
<gene>
    <name evidence="1" type="ORF">QYS62_009626</name>
</gene>
<accession>A0ABZ2X892</accession>
<reference evidence="1 2" key="1">
    <citation type="submission" date="2024-04" db="EMBL/GenBank/DDBJ databases">
        <title>Complete genome sequence of Fusarium acuminatum.</title>
        <authorList>
            <person name="Lan B."/>
        </authorList>
    </citation>
    <scope>NUCLEOTIDE SEQUENCE [LARGE SCALE GENOMIC DNA]</scope>
    <source>
        <strain evidence="1">1A</strain>
    </source>
</reference>
<proteinExistence type="predicted"/>
<dbReference type="Proteomes" id="UP001489902">
    <property type="component" value="Chromosome 6"/>
</dbReference>
<protein>
    <recommendedName>
        <fullName evidence="3">Heterokaryon incompatibility domain-containing protein</fullName>
    </recommendedName>
</protein>
<evidence type="ECO:0000313" key="2">
    <source>
        <dbReference type="Proteomes" id="UP001489902"/>
    </source>
</evidence>
<organism evidence="1 2">
    <name type="scientific">Fusarium acuminatum</name>
    <dbReference type="NCBI Taxonomy" id="5515"/>
    <lineage>
        <taxon>Eukaryota</taxon>
        <taxon>Fungi</taxon>
        <taxon>Dikarya</taxon>
        <taxon>Ascomycota</taxon>
        <taxon>Pezizomycotina</taxon>
        <taxon>Sordariomycetes</taxon>
        <taxon>Hypocreomycetidae</taxon>
        <taxon>Hypocreales</taxon>
        <taxon>Nectriaceae</taxon>
        <taxon>Fusarium</taxon>
        <taxon>Fusarium tricinctum species complex</taxon>
    </lineage>
</organism>
<evidence type="ECO:0000313" key="1">
    <source>
        <dbReference type="EMBL" id="WZH48452.1"/>
    </source>
</evidence>
<sequence length="497" mass="56318">MPESICAACIRFAEGFGDAEEDDWESTLEVAPNIHALRKLAQNGCSLCQVIYQACFYHDNVSWDKQEEPIRIKAMSRGIFGKDGYDDDDDSDDNKKIYDKLDDELPFLDQHPRQLRLLVCIGHGIGDLWHDIPLRTNGNTEDPVDAPWFAPWSHVIKPVTELSSTEGIENAVALAKEWMLECTNSHTKCNKPLHAEHPLKTLPTRAIDVGSEDEEDHPKIYITNQPAQNMEYAALSYAWGSDHLLSVRNAQDEDMITTIADWYDFIEGYSRTAFSFNSDRLPALSGIAAEIQDRFPQKYVAGIWESAIPEGLSWMAHGESNMDSENLDSALNIPSWCWAASGDRFVSFYHIKFQCRGWNLMIQVRDWIVKTNGRDTSGQLLEARMWVSGRLKTMNLSDLDLSSSLYLERPSDKRVYADNLRLDERIIKNSYPCLLMGTINEPTSIPREEMVVGVALILELTGSGAGMVKAYKRVGFLCLPFEEYWSDVQDIVTIELV</sequence>
<dbReference type="PANTHER" id="PTHR33112:SF16">
    <property type="entry name" value="HETEROKARYON INCOMPATIBILITY DOMAIN-CONTAINING PROTEIN"/>
    <property type="match status" value="1"/>
</dbReference>
<evidence type="ECO:0008006" key="3">
    <source>
        <dbReference type="Google" id="ProtNLM"/>
    </source>
</evidence>
<dbReference type="EMBL" id="CP151265">
    <property type="protein sequence ID" value="WZH48452.1"/>
    <property type="molecule type" value="Genomic_DNA"/>
</dbReference>
<keyword evidence="2" id="KW-1185">Reference proteome</keyword>